<feature type="transmembrane region" description="Helical" evidence="1">
    <location>
        <begin position="59"/>
        <end position="83"/>
    </location>
</feature>
<evidence type="ECO:0000313" key="2">
    <source>
        <dbReference type="EMBL" id="MDQ0321370.1"/>
    </source>
</evidence>
<keyword evidence="1" id="KW-0472">Membrane</keyword>
<keyword evidence="3" id="KW-1185">Reference proteome</keyword>
<evidence type="ECO:0000256" key="1">
    <source>
        <dbReference type="SAM" id="Phobius"/>
    </source>
</evidence>
<keyword evidence="1" id="KW-1133">Transmembrane helix</keyword>
<sequence>MGSLGALLSTLIMTDVGATVSRYKRNGIYWLIAGFLFLNAYIFAVIAGALYLATLYPPVVAAALVAGAFVILGIIVLCILAYVRARDRRILLENRRQSQLQTGLIAATALSLVRQQPLLAAGVAVALGAFLGLTRKKSGSED</sequence>
<evidence type="ECO:0000313" key="3">
    <source>
        <dbReference type="Proteomes" id="UP001230207"/>
    </source>
</evidence>
<dbReference type="RefSeq" id="WP_307231920.1">
    <property type="nucleotide sequence ID" value="NZ_JAUSVF010000001.1"/>
</dbReference>
<organism evidence="2 3">
    <name type="scientific">Pararhizobium capsulatum DSM 1112</name>
    <dbReference type="NCBI Taxonomy" id="1121113"/>
    <lineage>
        <taxon>Bacteria</taxon>
        <taxon>Pseudomonadati</taxon>
        <taxon>Pseudomonadota</taxon>
        <taxon>Alphaproteobacteria</taxon>
        <taxon>Hyphomicrobiales</taxon>
        <taxon>Rhizobiaceae</taxon>
        <taxon>Rhizobium/Agrobacterium group</taxon>
        <taxon>Pararhizobium</taxon>
    </lineage>
</organism>
<proteinExistence type="predicted"/>
<reference evidence="2 3" key="1">
    <citation type="submission" date="2023-07" db="EMBL/GenBank/DDBJ databases">
        <title>Genomic Encyclopedia of Type Strains, Phase IV (KMG-IV): sequencing the most valuable type-strain genomes for metagenomic binning, comparative biology and taxonomic classification.</title>
        <authorList>
            <person name="Goeker M."/>
        </authorList>
    </citation>
    <scope>NUCLEOTIDE SEQUENCE [LARGE SCALE GENOMIC DNA]</scope>
    <source>
        <strain evidence="2 3">DSM 1112</strain>
    </source>
</reference>
<feature type="transmembrane region" description="Helical" evidence="1">
    <location>
        <begin position="28"/>
        <end position="52"/>
    </location>
</feature>
<accession>A0ABU0BSY3</accession>
<comment type="caution">
    <text evidence="2">The sequence shown here is derived from an EMBL/GenBank/DDBJ whole genome shotgun (WGS) entry which is preliminary data.</text>
</comment>
<name>A0ABU0BSY3_9HYPH</name>
<dbReference type="EMBL" id="JAUSVF010000001">
    <property type="protein sequence ID" value="MDQ0321370.1"/>
    <property type="molecule type" value="Genomic_DNA"/>
</dbReference>
<keyword evidence="1" id="KW-0812">Transmembrane</keyword>
<dbReference type="Proteomes" id="UP001230207">
    <property type="component" value="Unassembled WGS sequence"/>
</dbReference>
<gene>
    <name evidence="2" type="ORF">QO002_003508</name>
</gene>
<protein>
    <submittedName>
        <fullName evidence="2">NADH:ubiquinone oxidoreductase subunit K</fullName>
    </submittedName>
</protein>